<proteinExistence type="inferred from homology"/>
<dbReference type="InterPro" id="IPR001451">
    <property type="entry name" value="Hexapep"/>
</dbReference>
<keyword evidence="3" id="KW-0808">Transferase</keyword>
<dbReference type="Proteomes" id="UP000178985">
    <property type="component" value="Unassembled WGS sequence"/>
</dbReference>
<name>A0A1F6V345_9BACT</name>
<dbReference type="InterPro" id="IPR023917">
    <property type="entry name" value="Bifunctiontional_GlmU_bac-type"/>
</dbReference>
<comment type="similarity">
    <text evidence="2">In the N-terminal section; belongs to the N-acetylglucosamine-1-phosphate uridyltransferase family.</text>
</comment>
<comment type="similarity">
    <text evidence="1">In the C-terminal section; belongs to the transferase hexapeptide repeat family.</text>
</comment>
<evidence type="ECO:0000313" key="6">
    <source>
        <dbReference type="Proteomes" id="UP000178985"/>
    </source>
</evidence>
<evidence type="ECO:0000256" key="2">
    <source>
        <dbReference type="ARBA" id="ARBA00007947"/>
    </source>
</evidence>
<sequence length="265" mass="29321">MKEEKNFKKIVKEIISLKKNLKTKLPLFTKGKKEIQKGVYVGKGVKIEPNVFFDTSAGEIVVGDDTRIKANAVLRGPLIIGQDCVINSFAEVSHSQISDVCKVGGEVEECIIQSYTNKQHYGFLGHSYIGSWVNIGGGTSVSNLKNTYSSIKVKGVDTGSIFFGCIMGDYCKTAVNTTIFCGKVIGESAHLYGMVTRDVPAFTSHVSSSQMYELPLALAERIQKTMMQRRGLNFTKRNHENFKKLFKETAGDRKGAKVKKGKLKF</sequence>
<dbReference type="GO" id="GO:0016779">
    <property type="term" value="F:nucleotidyltransferase activity"/>
    <property type="evidence" value="ECO:0007669"/>
    <property type="project" value="UniProtKB-ARBA"/>
</dbReference>
<dbReference type="NCBIfam" id="TIGR03991">
    <property type="entry name" value="alt_bact_glmU"/>
    <property type="match status" value="1"/>
</dbReference>
<dbReference type="Gene3D" id="2.160.10.10">
    <property type="entry name" value="Hexapeptide repeat proteins"/>
    <property type="match status" value="1"/>
</dbReference>
<gene>
    <name evidence="5" type="ORF">A2733_02915</name>
</gene>
<dbReference type="InterPro" id="IPR050065">
    <property type="entry name" value="GlmU-like"/>
</dbReference>
<protein>
    <recommendedName>
        <fullName evidence="7">UDP-N-acetylglucosamine diphosphorylase</fullName>
    </recommendedName>
</protein>
<organism evidence="5 6">
    <name type="scientific">Candidatus Nomurabacteria bacterium RIFCSPHIGHO2_01_FULL_40_20</name>
    <dbReference type="NCBI Taxonomy" id="1801738"/>
    <lineage>
        <taxon>Bacteria</taxon>
        <taxon>Candidatus Nomuraibacteriota</taxon>
    </lineage>
</organism>
<dbReference type="EMBL" id="MFTO01000005">
    <property type="protein sequence ID" value="OGI64181.1"/>
    <property type="molecule type" value="Genomic_DNA"/>
</dbReference>
<evidence type="ECO:0000256" key="3">
    <source>
        <dbReference type="ARBA" id="ARBA00022679"/>
    </source>
</evidence>
<accession>A0A1F6V345</accession>
<dbReference type="AlphaFoldDB" id="A0A1F6V345"/>
<dbReference type="GO" id="GO:0016746">
    <property type="term" value="F:acyltransferase activity"/>
    <property type="evidence" value="ECO:0007669"/>
    <property type="project" value="UniProtKB-KW"/>
</dbReference>
<dbReference type="PANTHER" id="PTHR43584">
    <property type="entry name" value="NUCLEOTIDYL TRANSFERASE"/>
    <property type="match status" value="1"/>
</dbReference>
<dbReference type="Pfam" id="PF00132">
    <property type="entry name" value="Hexapep"/>
    <property type="match status" value="1"/>
</dbReference>
<evidence type="ECO:0000256" key="4">
    <source>
        <dbReference type="ARBA" id="ARBA00023315"/>
    </source>
</evidence>
<dbReference type="SUPFAM" id="SSF51161">
    <property type="entry name" value="Trimeric LpxA-like enzymes"/>
    <property type="match status" value="1"/>
</dbReference>
<keyword evidence="4" id="KW-0012">Acyltransferase</keyword>
<reference evidence="5 6" key="1">
    <citation type="journal article" date="2016" name="Nat. Commun.">
        <title>Thousands of microbial genomes shed light on interconnected biogeochemical processes in an aquifer system.</title>
        <authorList>
            <person name="Anantharaman K."/>
            <person name="Brown C.T."/>
            <person name="Hug L.A."/>
            <person name="Sharon I."/>
            <person name="Castelle C.J."/>
            <person name="Probst A.J."/>
            <person name="Thomas B.C."/>
            <person name="Singh A."/>
            <person name="Wilkins M.J."/>
            <person name="Karaoz U."/>
            <person name="Brodie E.L."/>
            <person name="Williams K.H."/>
            <person name="Hubbard S.S."/>
            <person name="Banfield J.F."/>
        </authorList>
    </citation>
    <scope>NUCLEOTIDE SEQUENCE [LARGE SCALE GENOMIC DNA]</scope>
</reference>
<comment type="caution">
    <text evidence="5">The sequence shown here is derived from an EMBL/GenBank/DDBJ whole genome shotgun (WGS) entry which is preliminary data.</text>
</comment>
<evidence type="ECO:0000256" key="1">
    <source>
        <dbReference type="ARBA" id="ARBA00007707"/>
    </source>
</evidence>
<dbReference type="InterPro" id="IPR011004">
    <property type="entry name" value="Trimer_LpxA-like_sf"/>
</dbReference>
<evidence type="ECO:0000313" key="5">
    <source>
        <dbReference type="EMBL" id="OGI64181.1"/>
    </source>
</evidence>
<evidence type="ECO:0008006" key="7">
    <source>
        <dbReference type="Google" id="ProtNLM"/>
    </source>
</evidence>
<dbReference type="PANTHER" id="PTHR43584:SF9">
    <property type="entry name" value="TRANSFERASE HEXAPEPTIDE REPEAT CONTAINING PROTEIN"/>
    <property type="match status" value="1"/>
</dbReference>